<proteinExistence type="predicted"/>
<organism evidence="1 2">
    <name type="scientific">Effrenium voratum</name>
    <dbReference type="NCBI Taxonomy" id="2562239"/>
    <lineage>
        <taxon>Eukaryota</taxon>
        <taxon>Sar</taxon>
        <taxon>Alveolata</taxon>
        <taxon>Dinophyceae</taxon>
        <taxon>Suessiales</taxon>
        <taxon>Symbiodiniaceae</taxon>
        <taxon>Effrenium</taxon>
    </lineage>
</organism>
<sequence>MMMSVLIRAALPPHSAGLRPFSRRFGGAGLRQLCSGPGVWRAAEERGAQTFVESLSAWSPRALEEMCELASREYLKMGRVCARQPRDAKAYFRNKARKVVESRIVHPERKDHLLQKLELCYHDIELLQGYLQEALQQANGIDDDLAELDELDMLSVRPELLPSGTETRPLEEQWVMDVEVEQWRRAEVPRGCHVPDPVRSILLSNLPHPCQELDLEVGLQPCGAISSIQLCNEWQEMQDRLSQPEEAPGLAKAPARFRMPYAFVEFTAESARRKATRKLSGLSSWSSSALVQMRPRLNGILFREVLRVKRTKWKDEVVARPCYPQDVRSKRCLLLRGLPWSMQPSEVLKAVLDQLGCNGRLLNCRAFKGAGGRQLLRLQVQA</sequence>
<evidence type="ECO:0008006" key="3">
    <source>
        <dbReference type="Google" id="ProtNLM"/>
    </source>
</evidence>
<protein>
    <recommendedName>
        <fullName evidence="3">RRM domain-containing protein</fullName>
    </recommendedName>
</protein>
<reference evidence="1" key="1">
    <citation type="submission" date="2023-08" db="EMBL/GenBank/DDBJ databases">
        <authorList>
            <person name="Chen Y."/>
            <person name="Shah S."/>
            <person name="Dougan E. K."/>
            <person name="Thang M."/>
            <person name="Chan C."/>
        </authorList>
    </citation>
    <scope>NUCLEOTIDE SEQUENCE</scope>
</reference>
<dbReference type="InterPro" id="IPR035979">
    <property type="entry name" value="RBD_domain_sf"/>
</dbReference>
<evidence type="ECO:0000313" key="1">
    <source>
        <dbReference type="EMBL" id="CAJ1378735.1"/>
    </source>
</evidence>
<feature type="non-terminal residue" evidence="1">
    <location>
        <position position="1"/>
    </location>
</feature>
<dbReference type="SUPFAM" id="SSF54928">
    <property type="entry name" value="RNA-binding domain, RBD"/>
    <property type="match status" value="1"/>
</dbReference>
<name>A0AA36MSR2_9DINO</name>
<gene>
    <name evidence="1" type="ORF">EVOR1521_LOCUS7183</name>
</gene>
<comment type="caution">
    <text evidence="1">The sequence shown here is derived from an EMBL/GenBank/DDBJ whole genome shotgun (WGS) entry which is preliminary data.</text>
</comment>
<dbReference type="Proteomes" id="UP001178507">
    <property type="component" value="Unassembled WGS sequence"/>
</dbReference>
<keyword evidence="2" id="KW-1185">Reference proteome</keyword>
<dbReference type="EMBL" id="CAUJNA010000564">
    <property type="protein sequence ID" value="CAJ1378735.1"/>
    <property type="molecule type" value="Genomic_DNA"/>
</dbReference>
<dbReference type="AlphaFoldDB" id="A0AA36MSR2"/>
<dbReference type="Gene3D" id="3.30.70.330">
    <property type="match status" value="1"/>
</dbReference>
<dbReference type="GO" id="GO:0003676">
    <property type="term" value="F:nucleic acid binding"/>
    <property type="evidence" value="ECO:0007669"/>
    <property type="project" value="InterPro"/>
</dbReference>
<dbReference type="InterPro" id="IPR012677">
    <property type="entry name" value="Nucleotide-bd_a/b_plait_sf"/>
</dbReference>
<accession>A0AA36MSR2</accession>
<evidence type="ECO:0000313" key="2">
    <source>
        <dbReference type="Proteomes" id="UP001178507"/>
    </source>
</evidence>